<dbReference type="GO" id="GO:0005509">
    <property type="term" value="F:calcium ion binding"/>
    <property type="evidence" value="ECO:0007669"/>
    <property type="project" value="InterPro"/>
</dbReference>
<evidence type="ECO:0000256" key="2">
    <source>
        <dbReference type="ARBA" id="ARBA00022737"/>
    </source>
</evidence>
<dbReference type="PROSITE" id="PS51897">
    <property type="entry name" value="ANNEXIN_2"/>
    <property type="match status" value="4"/>
</dbReference>
<evidence type="ECO:0000313" key="8">
    <source>
        <dbReference type="Proteomes" id="UP000009183"/>
    </source>
</evidence>
<dbReference type="FunFam" id="1.10.220.10:FF:000001">
    <property type="entry name" value="Annexin"/>
    <property type="match status" value="1"/>
</dbReference>
<proteinExistence type="predicted"/>
<dbReference type="HOGENOM" id="CLU_025300_0_1_1"/>
<dbReference type="PRINTS" id="PR00196">
    <property type="entry name" value="ANNEXIN"/>
</dbReference>
<dbReference type="GO" id="GO:0005544">
    <property type="term" value="F:calcium-dependent phospholipid binding"/>
    <property type="evidence" value="ECO:0000318"/>
    <property type="project" value="GO_Central"/>
</dbReference>
<dbReference type="PANTHER" id="PTHR10502:SF99">
    <property type="entry name" value="ANNEXIN D3"/>
    <property type="match status" value="1"/>
</dbReference>
<keyword evidence="3 6" id="KW-0106">Calcium</keyword>
<dbReference type="OrthoDB" id="37886at2759"/>
<feature type="binding site" evidence="6">
    <location>
        <position position="26"/>
    </location>
    <ligand>
        <name>Ca(2+)</name>
        <dbReference type="ChEBI" id="CHEBI:29108"/>
        <label>1</label>
    </ligand>
</feature>
<keyword evidence="5" id="KW-0111">Calcium/phospholipid-binding</keyword>
<keyword evidence="4" id="KW-0041">Annexin</keyword>
<keyword evidence="1 6" id="KW-0479">Metal-binding</keyword>
<dbReference type="GO" id="GO:0009651">
    <property type="term" value="P:response to salt stress"/>
    <property type="evidence" value="ECO:0000318"/>
    <property type="project" value="GO_Central"/>
</dbReference>
<dbReference type="FunFam" id="1.10.220.10:FF:000055">
    <property type="entry name" value="Uncharacterized protein"/>
    <property type="match status" value="1"/>
</dbReference>
<dbReference type="FunFam" id="1.10.220.10:FF:000006">
    <property type="entry name" value="Annexin"/>
    <property type="match status" value="1"/>
</dbReference>
<dbReference type="GO" id="GO:0005886">
    <property type="term" value="C:plasma membrane"/>
    <property type="evidence" value="ECO:0000318"/>
    <property type="project" value="GO_Central"/>
</dbReference>
<dbReference type="InterPro" id="IPR018502">
    <property type="entry name" value="Annexin_repeat"/>
</dbReference>
<dbReference type="OMA" id="PSEDCET"/>
<dbReference type="InterPro" id="IPR037104">
    <property type="entry name" value="Annexin_sf"/>
</dbReference>
<dbReference type="AlphaFoldDB" id="D7T2R2"/>
<dbReference type="SUPFAM" id="SSF47874">
    <property type="entry name" value="Annexin"/>
    <property type="match status" value="1"/>
</dbReference>
<dbReference type="PANTHER" id="PTHR10502">
    <property type="entry name" value="ANNEXIN"/>
    <property type="match status" value="1"/>
</dbReference>
<protein>
    <recommendedName>
        <fullName evidence="9">Annexin D3</fullName>
    </recommendedName>
</protein>
<dbReference type="Proteomes" id="UP000009183">
    <property type="component" value="Unassembled WGS sequence, unordered"/>
</dbReference>
<keyword evidence="2" id="KW-0677">Repeat</keyword>
<reference evidence="8" key="1">
    <citation type="journal article" date="2007" name="Nature">
        <title>The grapevine genome sequence suggests ancestral hexaploidization in major angiosperm phyla.</title>
        <authorList>
            <consortium name="The French-Italian Public Consortium for Grapevine Genome Characterization."/>
            <person name="Jaillon O."/>
            <person name="Aury J.-M."/>
            <person name="Noel B."/>
            <person name="Policriti A."/>
            <person name="Clepet C."/>
            <person name="Casagrande A."/>
            <person name="Choisne N."/>
            <person name="Aubourg S."/>
            <person name="Vitulo N."/>
            <person name="Jubin C."/>
            <person name="Vezzi A."/>
            <person name="Legeai F."/>
            <person name="Hugueney P."/>
            <person name="Dasilva C."/>
            <person name="Horner D."/>
            <person name="Mica E."/>
            <person name="Jublot D."/>
            <person name="Poulain J."/>
            <person name="Bruyere C."/>
            <person name="Billault A."/>
            <person name="Segurens B."/>
            <person name="Gouyvenoux M."/>
            <person name="Ugarte E."/>
            <person name="Cattonaro F."/>
            <person name="Anthouard V."/>
            <person name="Vico V."/>
            <person name="Del Fabbro C."/>
            <person name="Alaux M."/>
            <person name="Di Gaspero G."/>
            <person name="Dumas V."/>
            <person name="Felice N."/>
            <person name="Paillard S."/>
            <person name="Juman I."/>
            <person name="Moroldo M."/>
            <person name="Scalabrin S."/>
            <person name="Canaguier A."/>
            <person name="Le Clainche I."/>
            <person name="Malacrida G."/>
            <person name="Durand E."/>
            <person name="Pesole G."/>
            <person name="Laucou V."/>
            <person name="Chatelet P."/>
            <person name="Merdinoglu D."/>
            <person name="Delledonne M."/>
            <person name="Pezzotti M."/>
            <person name="Lecharny A."/>
            <person name="Scarpelli C."/>
            <person name="Artiguenave F."/>
            <person name="Pe M.E."/>
            <person name="Valle G."/>
            <person name="Morgante M."/>
            <person name="Caboche M."/>
            <person name="Adam-Blondon A.-F."/>
            <person name="Weissenbach J."/>
            <person name="Quetier F."/>
            <person name="Wincker P."/>
        </authorList>
    </citation>
    <scope>NUCLEOTIDE SEQUENCE [LARGE SCALE GENOMIC DNA]</scope>
    <source>
        <strain evidence="8">cv. Pinot noir / PN40024</strain>
    </source>
</reference>
<dbReference type="eggNOG" id="KOG0819">
    <property type="taxonomic scope" value="Eukaryota"/>
</dbReference>
<dbReference type="FunFam" id="1.10.220.10:FF:000009">
    <property type="entry name" value="Annexin"/>
    <property type="match status" value="1"/>
</dbReference>
<evidence type="ECO:0000256" key="3">
    <source>
        <dbReference type="ARBA" id="ARBA00022837"/>
    </source>
</evidence>
<dbReference type="KEGG" id="vvi:100244780"/>
<dbReference type="GO" id="GO:0009409">
    <property type="term" value="P:response to cold"/>
    <property type="evidence" value="ECO:0000318"/>
    <property type="project" value="GO_Central"/>
</dbReference>
<evidence type="ECO:0000256" key="6">
    <source>
        <dbReference type="PIRSR" id="PIRSR609118-1"/>
    </source>
</evidence>
<dbReference type="EMBL" id="FN595508">
    <property type="protein sequence ID" value="CBI24793.3"/>
    <property type="molecule type" value="Genomic_DNA"/>
</dbReference>
<evidence type="ECO:0008006" key="9">
    <source>
        <dbReference type="Google" id="ProtNLM"/>
    </source>
</evidence>
<evidence type="ECO:0000313" key="7">
    <source>
        <dbReference type="EMBL" id="CBI24793.3"/>
    </source>
</evidence>
<dbReference type="InterPro" id="IPR009118">
    <property type="entry name" value="AnnexinD_plant"/>
</dbReference>
<evidence type="ECO:0000256" key="1">
    <source>
        <dbReference type="ARBA" id="ARBA00022723"/>
    </source>
</evidence>
<dbReference type="PRINTS" id="PR01814">
    <property type="entry name" value="ANNEXINPLANT"/>
</dbReference>
<dbReference type="GO" id="GO:0001786">
    <property type="term" value="F:phosphatidylserine binding"/>
    <property type="evidence" value="ECO:0000318"/>
    <property type="project" value="GO_Central"/>
</dbReference>
<dbReference type="SMART" id="SM00335">
    <property type="entry name" value="ANX"/>
    <property type="match status" value="4"/>
</dbReference>
<dbReference type="GO" id="GO:0009408">
    <property type="term" value="P:response to heat"/>
    <property type="evidence" value="ECO:0000318"/>
    <property type="project" value="GO_Central"/>
</dbReference>
<name>D7T2R2_VITVI</name>
<dbReference type="GO" id="GO:0009414">
    <property type="term" value="P:response to water deprivation"/>
    <property type="evidence" value="ECO:0000318"/>
    <property type="project" value="GO_Central"/>
</dbReference>
<dbReference type="InterPro" id="IPR001464">
    <property type="entry name" value="Annexin"/>
</dbReference>
<keyword evidence="8" id="KW-1185">Reference proteome</keyword>
<feature type="binding site" evidence="6">
    <location>
        <position position="28"/>
    </location>
    <ligand>
        <name>Ca(2+)</name>
        <dbReference type="ChEBI" id="CHEBI:29108"/>
        <label>1</label>
    </ligand>
</feature>
<evidence type="ECO:0000256" key="5">
    <source>
        <dbReference type="ARBA" id="ARBA00023302"/>
    </source>
</evidence>
<gene>
    <name evidence="7" type="ORF">VIT_00s0131g00130</name>
</gene>
<dbReference type="Pfam" id="PF00191">
    <property type="entry name" value="Annexin"/>
    <property type="match status" value="4"/>
</dbReference>
<organism evidence="7 8">
    <name type="scientific">Vitis vinifera</name>
    <name type="common">Grape</name>
    <dbReference type="NCBI Taxonomy" id="29760"/>
    <lineage>
        <taxon>Eukaryota</taxon>
        <taxon>Viridiplantae</taxon>
        <taxon>Streptophyta</taxon>
        <taxon>Embryophyta</taxon>
        <taxon>Tracheophyta</taxon>
        <taxon>Spermatophyta</taxon>
        <taxon>Magnoliopsida</taxon>
        <taxon>eudicotyledons</taxon>
        <taxon>Gunneridae</taxon>
        <taxon>Pentapetalae</taxon>
        <taxon>rosids</taxon>
        <taxon>Vitales</taxon>
        <taxon>Vitaceae</taxon>
        <taxon>Viteae</taxon>
        <taxon>Vitis</taxon>
    </lineage>
</organism>
<dbReference type="SMR" id="D7T2R2"/>
<dbReference type="GO" id="GO:0005737">
    <property type="term" value="C:cytoplasm"/>
    <property type="evidence" value="ECO:0000318"/>
    <property type="project" value="GO_Central"/>
</dbReference>
<evidence type="ECO:0000256" key="4">
    <source>
        <dbReference type="ARBA" id="ARBA00023216"/>
    </source>
</evidence>
<dbReference type="PaxDb" id="29760-VIT_00s0131g00130.t01"/>
<sequence>MATLTLPAVAPSPTQDSERLRVALQGWGVDQEVIIWILGHRNAVQRKKIKETYQQLFKESIIHCLQSTLSGVLGKAMSYWMEEPPERDAKLVEKTLKRGKAGITQLQVIVEIACASCPNHLMAVRQAYCSLFDCSLEEAITSKVSSSLQKLLLGLVSSYRYDRELVDLNVAKSEAAKLHEAIEKKQLDRDEVMWILSTRNFFQLRATFKHYKQNYQVPIYQAIMSSGSDDLGSLLRVVILCIDAPEKHFAEVIRASLSGHRTDVHSLARAILARVEIDMMKIKEEYFNMNKVSLDDAVVRKTSGGYKDFLTTLIGAIRPL</sequence>
<feature type="binding site" evidence="6">
    <location>
        <position position="299"/>
    </location>
    <ligand>
        <name>Ca(2+)</name>
        <dbReference type="ChEBI" id="CHEBI:29108"/>
        <label>1</label>
    </ligand>
</feature>
<dbReference type="InParanoid" id="D7T2R2"/>
<dbReference type="Gene3D" id="1.10.220.10">
    <property type="entry name" value="Annexin"/>
    <property type="match status" value="4"/>
</dbReference>
<feature type="binding site" evidence="6">
    <location>
        <position position="302"/>
    </location>
    <ligand>
        <name>Ca(2+)</name>
        <dbReference type="ChEBI" id="CHEBI:29108"/>
        <label>1</label>
    </ligand>
</feature>
<accession>D7T2R2</accession>